<dbReference type="InterPro" id="IPR036291">
    <property type="entry name" value="NAD(P)-bd_dom_sf"/>
</dbReference>
<accession>A0A2T2YCV3</accession>
<dbReference type="SUPFAM" id="SSF55347">
    <property type="entry name" value="Glyceraldehyde-3-phosphate dehydrogenase-like, C-terminal domain"/>
    <property type="match status" value="1"/>
</dbReference>
<dbReference type="GO" id="GO:0005737">
    <property type="term" value="C:cytoplasm"/>
    <property type="evidence" value="ECO:0007669"/>
    <property type="project" value="TreeGrafter"/>
</dbReference>
<proteinExistence type="predicted"/>
<dbReference type="InterPro" id="IPR032095">
    <property type="entry name" value="Sacchrp_dh-like_C"/>
</dbReference>
<dbReference type="Pfam" id="PF16653">
    <property type="entry name" value="Sacchrp_dh_C"/>
    <property type="match status" value="1"/>
</dbReference>
<keyword evidence="1" id="KW-0560">Oxidoreductase</keyword>
<dbReference type="Pfam" id="PF03435">
    <property type="entry name" value="Sacchrp_dh_NADP"/>
    <property type="match status" value="1"/>
</dbReference>
<dbReference type="InterPro" id="IPR051168">
    <property type="entry name" value="AASS"/>
</dbReference>
<dbReference type="Proteomes" id="UP000240357">
    <property type="component" value="Unassembled WGS sequence"/>
</dbReference>
<dbReference type="Gene3D" id="1.10.1870.10">
    <property type="entry name" value="Domain 3, Saccharopine reductase"/>
    <property type="match status" value="1"/>
</dbReference>
<dbReference type="GO" id="GO:0019878">
    <property type="term" value="P:lysine biosynthetic process via aminoadipic acid"/>
    <property type="evidence" value="ECO:0007669"/>
    <property type="project" value="TreeGrafter"/>
</dbReference>
<sequence>MKQILLLGAGRSSVYLIDYLIEQAPSLNWRITIADLQTHHLQKQVEQFPFVLLVDFNIHIQEQLTVQVGQADLIISLLPAAFHLVVAQTCLDLGKHFLTASYVSPEIKALHEAAQQKGLLFLMEAGLDPGMDHMSALAAIAKIKHKGGELLAFKSYTGGLVAPESDTNPWHYKISWNPRNVVLAGQGTARFLQNKAPKYIPYPQLFRRTEKIEIIGLGELEGYANRDSLSYREAYGLESIATLIRGTLRWPGFCAAWRQLIQLGLTDDSYTLLHSGGRTYAQWLESYLPASSENLPLLTRLANYLNLPENSAEMEALQFLGLLENELINLENVTPAQILEQRLIQKLPLQPTDKDLVVMQHEFKYKLGNENRRLKSALVVIGQNATYTAMAKTVGLPLGMAARFILQNKNFLTGVHIPTHPEIYEPILAELKKLGILFTEQEELL</sequence>
<evidence type="ECO:0000313" key="5">
    <source>
        <dbReference type="Proteomes" id="UP000240357"/>
    </source>
</evidence>
<name>A0A2T2YCV3_9BACT</name>
<dbReference type="PANTHER" id="PTHR11133:SF22">
    <property type="entry name" value="ALPHA-AMINOADIPIC SEMIALDEHYDE SYNTHASE, MITOCHONDRIAL"/>
    <property type="match status" value="1"/>
</dbReference>
<reference evidence="4 5" key="1">
    <citation type="submission" date="2018-03" db="EMBL/GenBank/DDBJ databases">
        <title>Adhaeribacter sp. HMF7605 Genome sequencing and assembly.</title>
        <authorList>
            <person name="Kang H."/>
            <person name="Kang J."/>
            <person name="Cha I."/>
            <person name="Kim H."/>
            <person name="Joh K."/>
        </authorList>
    </citation>
    <scope>NUCLEOTIDE SEQUENCE [LARGE SCALE GENOMIC DNA]</scope>
    <source>
        <strain evidence="4 5">HMF7605</strain>
    </source>
</reference>
<organism evidence="4 5">
    <name type="scientific">Adhaeribacter arboris</name>
    <dbReference type="NCBI Taxonomy" id="2072846"/>
    <lineage>
        <taxon>Bacteria</taxon>
        <taxon>Pseudomonadati</taxon>
        <taxon>Bacteroidota</taxon>
        <taxon>Cytophagia</taxon>
        <taxon>Cytophagales</taxon>
        <taxon>Hymenobacteraceae</taxon>
        <taxon>Adhaeribacter</taxon>
    </lineage>
</organism>
<dbReference type="PANTHER" id="PTHR11133">
    <property type="entry name" value="SACCHAROPINE DEHYDROGENASE"/>
    <property type="match status" value="1"/>
</dbReference>
<dbReference type="SUPFAM" id="SSF51735">
    <property type="entry name" value="NAD(P)-binding Rossmann-fold domains"/>
    <property type="match status" value="1"/>
</dbReference>
<evidence type="ECO:0000313" key="4">
    <source>
        <dbReference type="EMBL" id="PSR53352.1"/>
    </source>
</evidence>
<dbReference type="GO" id="GO:0004753">
    <property type="term" value="F:saccharopine dehydrogenase activity"/>
    <property type="evidence" value="ECO:0007669"/>
    <property type="project" value="TreeGrafter"/>
</dbReference>
<comment type="caution">
    <text evidence="4">The sequence shown here is derived from an EMBL/GenBank/DDBJ whole genome shotgun (WGS) entry which is preliminary data.</text>
</comment>
<evidence type="ECO:0000259" key="2">
    <source>
        <dbReference type="Pfam" id="PF03435"/>
    </source>
</evidence>
<dbReference type="EMBL" id="PYFT01000001">
    <property type="protein sequence ID" value="PSR53352.1"/>
    <property type="molecule type" value="Genomic_DNA"/>
</dbReference>
<dbReference type="InterPro" id="IPR005097">
    <property type="entry name" value="Sacchrp_dh_NADP-bd"/>
</dbReference>
<dbReference type="RefSeq" id="WP_106927892.1">
    <property type="nucleotide sequence ID" value="NZ_PYFT01000001.1"/>
</dbReference>
<evidence type="ECO:0000256" key="1">
    <source>
        <dbReference type="ARBA" id="ARBA00023002"/>
    </source>
</evidence>
<keyword evidence="5" id="KW-1185">Reference proteome</keyword>
<dbReference type="AlphaFoldDB" id="A0A2T2YCV3"/>
<evidence type="ECO:0000259" key="3">
    <source>
        <dbReference type="Pfam" id="PF16653"/>
    </source>
</evidence>
<dbReference type="Gene3D" id="3.30.360.10">
    <property type="entry name" value="Dihydrodipicolinate Reductase, domain 2"/>
    <property type="match status" value="1"/>
</dbReference>
<gene>
    <name evidence="4" type="ORF">AHMF7605_07325</name>
</gene>
<dbReference type="Gene3D" id="3.40.50.720">
    <property type="entry name" value="NAD(P)-binding Rossmann-like Domain"/>
    <property type="match status" value="1"/>
</dbReference>
<feature type="domain" description="Saccharopine dehydrogenase-like C-terminal" evidence="3">
    <location>
        <begin position="126"/>
        <end position="436"/>
    </location>
</feature>
<feature type="domain" description="Saccharopine dehydrogenase NADP binding" evidence="2">
    <location>
        <begin position="4"/>
        <end position="120"/>
    </location>
</feature>
<dbReference type="OrthoDB" id="973788at2"/>
<protein>
    <submittedName>
        <fullName evidence="4">Saccharopine dehydrogenase</fullName>
    </submittedName>
</protein>